<reference evidence="1" key="1">
    <citation type="submission" date="2018-06" db="EMBL/GenBank/DDBJ databases">
        <authorList>
            <person name="Zhirakovskaya E."/>
        </authorList>
    </citation>
    <scope>NUCLEOTIDE SEQUENCE</scope>
</reference>
<protein>
    <submittedName>
        <fullName evidence="1">Uncharacterized protein</fullName>
    </submittedName>
</protein>
<dbReference type="AlphaFoldDB" id="A0A3B0ZG85"/>
<organism evidence="1">
    <name type="scientific">hydrothermal vent metagenome</name>
    <dbReference type="NCBI Taxonomy" id="652676"/>
    <lineage>
        <taxon>unclassified sequences</taxon>
        <taxon>metagenomes</taxon>
        <taxon>ecological metagenomes</taxon>
    </lineage>
</organism>
<accession>A0A3B0ZG85</accession>
<name>A0A3B0ZG85_9ZZZZ</name>
<proteinExistence type="predicted"/>
<dbReference type="EMBL" id="UOFQ01000060">
    <property type="protein sequence ID" value="VAW87223.1"/>
    <property type="molecule type" value="Genomic_DNA"/>
</dbReference>
<sequence length="41" mass="4673">MAAGSFFMYEKQNDVALITRNMLNEILVAAAIQQLTSRTRR</sequence>
<gene>
    <name evidence="1" type="ORF">MNBD_GAMMA17-1973</name>
</gene>
<evidence type="ECO:0000313" key="1">
    <source>
        <dbReference type="EMBL" id="VAW87223.1"/>
    </source>
</evidence>